<dbReference type="EMBL" id="WIXP02000008">
    <property type="protein sequence ID" value="KAF6207058.1"/>
    <property type="molecule type" value="Genomic_DNA"/>
</dbReference>
<feature type="region of interest" description="Disordered" evidence="1">
    <location>
        <begin position="89"/>
        <end position="129"/>
    </location>
</feature>
<gene>
    <name evidence="2" type="ORF">GE061_018296</name>
</gene>
<evidence type="ECO:0000313" key="2">
    <source>
        <dbReference type="EMBL" id="KAF6207058.1"/>
    </source>
</evidence>
<reference evidence="2" key="1">
    <citation type="journal article" date="2021" name="Mol. Ecol. Resour.">
        <title>Apolygus lucorum genome provides insights into omnivorousness and mesophyll feeding.</title>
        <authorList>
            <person name="Liu Y."/>
            <person name="Liu H."/>
            <person name="Wang H."/>
            <person name="Huang T."/>
            <person name="Liu B."/>
            <person name="Yang B."/>
            <person name="Yin L."/>
            <person name="Li B."/>
            <person name="Zhang Y."/>
            <person name="Zhang S."/>
            <person name="Jiang F."/>
            <person name="Zhang X."/>
            <person name="Ren Y."/>
            <person name="Wang B."/>
            <person name="Wang S."/>
            <person name="Lu Y."/>
            <person name="Wu K."/>
            <person name="Fan W."/>
            <person name="Wang G."/>
        </authorList>
    </citation>
    <scope>NUCLEOTIDE SEQUENCE</scope>
    <source>
        <strain evidence="2">12Hb</strain>
    </source>
</reference>
<dbReference type="Proteomes" id="UP000466442">
    <property type="component" value="Unassembled WGS sequence"/>
</dbReference>
<dbReference type="AlphaFoldDB" id="A0A8S9XFL3"/>
<organism evidence="2 3">
    <name type="scientific">Apolygus lucorum</name>
    <name type="common">Small green plant bug</name>
    <name type="synonym">Lygocoris lucorum</name>
    <dbReference type="NCBI Taxonomy" id="248454"/>
    <lineage>
        <taxon>Eukaryota</taxon>
        <taxon>Metazoa</taxon>
        <taxon>Ecdysozoa</taxon>
        <taxon>Arthropoda</taxon>
        <taxon>Hexapoda</taxon>
        <taxon>Insecta</taxon>
        <taxon>Pterygota</taxon>
        <taxon>Neoptera</taxon>
        <taxon>Paraneoptera</taxon>
        <taxon>Hemiptera</taxon>
        <taxon>Heteroptera</taxon>
        <taxon>Panheteroptera</taxon>
        <taxon>Cimicomorpha</taxon>
        <taxon>Miridae</taxon>
        <taxon>Mirini</taxon>
        <taxon>Apolygus</taxon>
    </lineage>
</organism>
<comment type="caution">
    <text evidence="2">The sequence shown here is derived from an EMBL/GenBank/DDBJ whole genome shotgun (WGS) entry which is preliminary data.</text>
</comment>
<protein>
    <submittedName>
        <fullName evidence="2">Uncharacterized protein</fullName>
    </submittedName>
</protein>
<feature type="compositionally biased region" description="Basic and acidic residues" evidence="1">
    <location>
        <begin position="19"/>
        <end position="30"/>
    </location>
</feature>
<feature type="compositionally biased region" description="Basic and acidic residues" evidence="1">
    <location>
        <begin position="116"/>
        <end position="129"/>
    </location>
</feature>
<proteinExistence type="predicted"/>
<evidence type="ECO:0000256" key="1">
    <source>
        <dbReference type="SAM" id="MobiDB-lite"/>
    </source>
</evidence>
<feature type="region of interest" description="Disordered" evidence="1">
    <location>
        <begin position="17"/>
        <end position="45"/>
    </location>
</feature>
<evidence type="ECO:0000313" key="3">
    <source>
        <dbReference type="Proteomes" id="UP000466442"/>
    </source>
</evidence>
<sequence length="168" mass="18892">MEKFHFIFQLLGKNSPLENHLKKDSPHDFENDGNSDSTADVEVPSLREVQKELEFGLNKQSIRVQTQIVDVDPILRDKTSSLLRNAMQLKETDGKAAKSQESDKKPPQGPAVPSKPEVKPRKTCEKDNTPCKKTVCFQTSLTVSTLLMALLWDFFLEEDSDGSTSMPK</sequence>
<name>A0A8S9XFL3_APOLU</name>
<keyword evidence="3" id="KW-1185">Reference proteome</keyword>
<feature type="compositionally biased region" description="Basic and acidic residues" evidence="1">
    <location>
        <begin position="90"/>
        <end position="106"/>
    </location>
</feature>
<accession>A0A8S9XFL3</accession>